<reference evidence="1" key="1">
    <citation type="submission" date="2019-12" db="EMBL/GenBank/DDBJ databases">
        <title>Genome sequencing and annotation of Brassica cretica.</title>
        <authorList>
            <person name="Studholme D.J."/>
            <person name="Sarris P."/>
        </authorList>
    </citation>
    <scope>NUCLEOTIDE SEQUENCE</scope>
    <source>
        <strain evidence="1">PFS-109/04</strain>
        <tissue evidence="1">Leaf</tissue>
    </source>
</reference>
<gene>
    <name evidence="1" type="ORF">F2Q69_00010513</name>
</gene>
<dbReference type="AlphaFoldDB" id="A0A8S9QVQ4"/>
<proteinExistence type="predicted"/>
<dbReference type="EMBL" id="QGKX02000996">
    <property type="protein sequence ID" value="KAF3553275.1"/>
    <property type="molecule type" value="Genomic_DNA"/>
</dbReference>
<organism evidence="1 2">
    <name type="scientific">Brassica cretica</name>
    <name type="common">Mustard</name>
    <dbReference type="NCBI Taxonomy" id="69181"/>
    <lineage>
        <taxon>Eukaryota</taxon>
        <taxon>Viridiplantae</taxon>
        <taxon>Streptophyta</taxon>
        <taxon>Embryophyta</taxon>
        <taxon>Tracheophyta</taxon>
        <taxon>Spermatophyta</taxon>
        <taxon>Magnoliopsida</taxon>
        <taxon>eudicotyledons</taxon>
        <taxon>Gunneridae</taxon>
        <taxon>Pentapetalae</taxon>
        <taxon>rosids</taxon>
        <taxon>malvids</taxon>
        <taxon>Brassicales</taxon>
        <taxon>Brassicaceae</taxon>
        <taxon>Brassiceae</taxon>
        <taxon>Brassica</taxon>
    </lineage>
</organism>
<name>A0A8S9QVQ4_BRACR</name>
<sequence>MADSNPFSDGYNVPIGDQELAFIRTEWERLAKNAEETLACFGVIEKRLATFDSRFDAMDRRFDQLTMILTRMENNQLTDKAQGKAVASPSDSPGPAMFSVLKGSVLRLSQASKEAIPLVM</sequence>
<evidence type="ECO:0000313" key="2">
    <source>
        <dbReference type="Proteomes" id="UP000712600"/>
    </source>
</evidence>
<evidence type="ECO:0000313" key="1">
    <source>
        <dbReference type="EMBL" id="KAF3553275.1"/>
    </source>
</evidence>
<protein>
    <submittedName>
        <fullName evidence="1">Uncharacterized protein</fullName>
    </submittedName>
</protein>
<dbReference type="Proteomes" id="UP000712600">
    <property type="component" value="Unassembled WGS sequence"/>
</dbReference>
<accession>A0A8S9QVQ4</accession>
<comment type="caution">
    <text evidence="1">The sequence shown here is derived from an EMBL/GenBank/DDBJ whole genome shotgun (WGS) entry which is preliminary data.</text>
</comment>